<comment type="caution">
    <text evidence="1">The sequence shown here is derived from an EMBL/GenBank/DDBJ whole genome shotgun (WGS) entry which is preliminary data.</text>
</comment>
<dbReference type="AlphaFoldDB" id="A0A645DRX9"/>
<dbReference type="InterPro" id="IPR010982">
    <property type="entry name" value="Lambda_DNA-bd_dom_sf"/>
</dbReference>
<reference evidence="1" key="1">
    <citation type="submission" date="2019-08" db="EMBL/GenBank/DDBJ databases">
        <authorList>
            <person name="Kucharzyk K."/>
            <person name="Murdoch R.W."/>
            <person name="Higgins S."/>
            <person name="Loffler F."/>
        </authorList>
    </citation>
    <scope>NUCLEOTIDE SEQUENCE</scope>
</reference>
<gene>
    <name evidence="1" type="ORF">SDC9_138582</name>
</gene>
<proteinExistence type="predicted"/>
<organism evidence="1">
    <name type="scientific">bioreactor metagenome</name>
    <dbReference type="NCBI Taxonomy" id="1076179"/>
    <lineage>
        <taxon>unclassified sequences</taxon>
        <taxon>metagenomes</taxon>
        <taxon>ecological metagenomes</taxon>
    </lineage>
</organism>
<dbReference type="SUPFAM" id="SSF47413">
    <property type="entry name" value="lambda repressor-like DNA-binding domains"/>
    <property type="match status" value="1"/>
</dbReference>
<evidence type="ECO:0000313" key="1">
    <source>
        <dbReference type="EMBL" id="MPM91453.1"/>
    </source>
</evidence>
<name>A0A645DRX9_9ZZZZ</name>
<dbReference type="EMBL" id="VSSQ01038504">
    <property type="protein sequence ID" value="MPM91453.1"/>
    <property type="molecule type" value="Genomic_DNA"/>
</dbReference>
<accession>A0A645DRX9</accession>
<protein>
    <recommendedName>
        <fullName evidence="2">HTH cro/C1-type domain-containing protein</fullName>
    </recommendedName>
</protein>
<sequence>MQDRPTRAEMAALVNQARLDRHLSVRGAAQISGVPASTMQGWLQGRHFPTPALRPKFLALVEHLELNHLLHAGLWLEDEDPSLT</sequence>
<evidence type="ECO:0008006" key="2">
    <source>
        <dbReference type="Google" id="ProtNLM"/>
    </source>
</evidence>
<dbReference type="GO" id="GO:0003677">
    <property type="term" value="F:DNA binding"/>
    <property type="evidence" value="ECO:0007669"/>
    <property type="project" value="InterPro"/>
</dbReference>